<name>A0ABN8FJZ6_9BACL</name>
<dbReference type="InterPro" id="IPR001647">
    <property type="entry name" value="HTH_TetR"/>
</dbReference>
<evidence type="ECO:0000313" key="5">
    <source>
        <dbReference type="Proteomes" id="UP000838749"/>
    </source>
</evidence>
<dbReference type="RefSeq" id="WP_234540089.1">
    <property type="nucleotide sequence ID" value="NZ_CAKMAB010000033.1"/>
</dbReference>
<keyword evidence="1 2" id="KW-0238">DNA-binding</keyword>
<keyword evidence="5" id="KW-1185">Reference proteome</keyword>
<comment type="caution">
    <text evidence="4">The sequence shown here is derived from an EMBL/GenBank/DDBJ whole genome shotgun (WGS) entry which is preliminary data.</text>
</comment>
<evidence type="ECO:0000256" key="1">
    <source>
        <dbReference type="ARBA" id="ARBA00023125"/>
    </source>
</evidence>
<evidence type="ECO:0000313" key="4">
    <source>
        <dbReference type="EMBL" id="CAH1058401.1"/>
    </source>
</evidence>
<feature type="DNA-binding region" description="H-T-H motif" evidence="2">
    <location>
        <begin position="39"/>
        <end position="58"/>
    </location>
</feature>
<protein>
    <recommendedName>
        <fullName evidence="3">HTH tetR-type domain-containing protein</fullName>
    </recommendedName>
</protein>
<dbReference type="Proteomes" id="UP000838749">
    <property type="component" value="Unassembled WGS sequence"/>
</dbReference>
<dbReference type="Pfam" id="PF00440">
    <property type="entry name" value="TetR_N"/>
    <property type="match status" value="1"/>
</dbReference>
<dbReference type="InterPro" id="IPR050109">
    <property type="entry name" value="HTH-type_TetR-like_transc_reg"/>
</dbReference>
<dbReference type="InterPro" id="IPR036271">
    <property type="entry name" value="Tet_transcr_reg_TetR-rel_C_sf"/>
</dbReference>
<dbReference type="InterPro" id="IPR009057">
    <property type="entry name" value="Homeodomain-like_sf"/>
</dbReference>
<accession>A0ABN8FJZ6</accession>
<dbReference type="SUPFAM" id="SSF48498">
    <property type="entry name" value="Tetracyclin repressor-like, C-terminal domain"/>
    <property type="match status" value="1"/>
</dbReference>
<dbReference type="Gene3D" id="1.10.357.10">
    <property type="entry name" value="Tetracycline Repressor, domain 2"/>
    <property type="match status" value="1"/>
</dbReference>
<dbReference type="EMBL" id="CAKMAB010000033">
    <property type="protein sequence ID" value="CAH1058401.1"/>
    <property type="molecule type" value="Genomic_DNA"/>
</dbReference>
<evidence type="ECO:0000259" key="3">
    <source>
        <dbReference type="PROSITE" id="PS50977"/>
    </source>
</evidence>
<dbReference type="PANTHER" id="PTHR30328:SF54">
    <property type="entry name" value="HTH-TYPE TRANSCRIPTIONAL REPRESSOR SCO4008"/>
    <property type="match status" value="1"/>
</dbReference>
<dbReference type="PANTHER" id="PTHR30328">
    <property type="entry name" value="TRANSCRIPTIONAL REPRESSOR"/>
    <property type="match status" value="1"/>
</dbReference>
<dbReference type="SUPFAM" id="SSF46689">
    <property type="entry name" value="Homeodomain-like"/>
    <property type="match status" value="1"/>
</dbReference>
<proteinExistence type="predicted"/>
<dbReference type="PROSITE" id="PS50977">
    <property type="entry name" value="HTH_TETR_2"/>
    <property type="match status" value="1"/>
</dbReference>
<dbReference type="Gene3D" id="1.10.10.60">
    <property type="entry name" value="Homeodomain-like"/>
    <property type="match status" value="1"/>
</dbReference>
<sequence length="213" mass="24983">MNPKARYEKERYDGKQQRLYTILESAERIFSQKGIEKSTMQDVASEANIGIATLFRYFPRKEKLIVAVATRMLEPMLDYFKYVADLPLTCLEKIEMLFDFFIQDQNHLSIIFMVNFESYASHLNEPVEDVLDFNALNRKIWHEYSRIIQNGVEDGSIRADLPVKETLITLMNSFALFSRKLTMKENILLLESDLDSDKQLELLKQIFLEHLKA</sequence>
<reference evidence="4" key="1">
    <citation type="submission" date="2021-12" db="EMBL/GenBank/DDBJ databases">
        <authorList>
            <person name="Criscuolo A."/>
        </authorList>
    </citation>
    <scope>NUCLEOTIDE SEQUENCE</scope>
    <source>
        <strain evidence="4">CIP111894</strain>
    </source>
</reference>
<feature type="domain" description="HTH tetR-type" evidence="3">
    <location>
        <begin position="16"/>
        <end position="76"/>
    </location>
</feature>
<gene>
    <name evidence="4" type="ORF">PAECIP111894_04575</name>
</gene>
<evidence type="ECO:0000256" key="2">
    <source>
        <dbReference type="PROSITE-ProRule" id="PRU00335"/>
    </source>
</evidence>
<organism evidence="4 5">
    <name type="scientific">Paenibacillus pseudetheri</name>
    <dbReference type="NCBI Taxonomy" id="2897682"/>
    <lineage>
        <taxon>Bacteria</taxon>
        <taxon>Bacillati</taxon>
        <taxon>Bacillota</taxon>
        <taxon>Bacilli</taxon>
        <taxon>Bacillales</taxon>
        <taxon>Paenibacillaceae</taxon>
        <taxon>Paenibacillus</taxon>
    </lineage>
</organism>
<dbReference type="PRINTS" id="PR00455">
    <property type="entry name" value="HTHTETR"/>
</dbReference>